<dbReference type="Proteomes" id="UP000677228">
    <property type="component" value="Unassembled WGS sequence"/>
</dbReference>
<accession>A0A8S2PAW8</accession>
<gene>
    <name evidence="1" type="ORF">OVA965_LOCUS25578</name>
    <name evidence="2" type="ORF">TMI583_LOCUS26310</name>
</gene>
<name>A0A8S2PAW8_9BILA</name>
<dbReference type="Proteomes" id="UP000682733">
    <property type="component" value="Unassembled WGS sequence"/>
</dbReference>
<evidence type="ECO:0000313" key="2">
    <source>
        <dbReference type="EMBL" id="CAF4043275.1"/>
    </source>
</evidence>
<organism evidence="2 3">
    <name type="scientific">Didymodactylos carnosus</name>
    <dbReference type="NCBI Taxonomy" id="1234261"/>
    <lineage>
        <taxon>Eukaryota</taxon>
        <taxon>Metazoa</taxon>
        <taxon>Spiralia</taxon>
        <taxon>Gnathifera</taxon>
        <taxon>Rotifera</taxon>
        <taxon>Eurotatoria</taxon>
        <taxon>Bdelloidea</taxon>
        <taxon>Philodinida</taxon>
        <taxon>Philodinidae</taxon>
        <taxon>Didymodactylos</taxon>
    </lineage>
</organism>
<reference evidence="2" key="1">
    <citation type="submission" date="2021-02" db="EMBL/GenBank/DDBJ databases">
        <authorList>
            <person name="Nowell W R."/>
        </authorList>
    </citation>
    <scope>NUCLEOTIDE SEQUENCE</scope>
</reference>
<proteinExistence type="predicted"/>
<comment type="caution">
    <text evidence="2">The sequence shown here is derived from an EMBL/GenBank/DDBJ whole genome shotgun (WGS) entry which is preliminary data.</text>
</comment>
<dbReference type="EMBL" id="CAJNOK010015955">
    <property type="protein sequence ID" value="CAF1235384.1"/>
    <property type="molecule type" value="Genomic_DNA"/>
</dbReference>
<dbReference type="EMBL" id="CAJOBA010037503">
    <property type="protein sequence ID" value="CAF4043275.1"/>
    <property type="molecule type" value="Genomic_DNA"/>
</dbReference>
<evidence type="ECO:0000313" key="3">
    <source>
        <dbReference type="Proteomes" id="UP000682733"/>
    </source>
</evidence>
<sequence length="228" mass="25285">MCQAPAVYISISHATNILTQPTDILYGVCNTQIGQDSQIVTTIGTNKCQYLFNKGVKNIIDNDLTTKYVNFGQGNTSDIVGVGTGFIVVLSRGPAILQVSVEGSTVTDLKRLKHRKNWILIYTGPNGCHHRGENLARHSYCPVQFIHSNRSYTSYRVIIQSQRSAANNVQYSEAHLLGYFVVIRNELYLTVSILDAQICVIAKVRTQIESKEILNEEEQNMCSGQGNG</sequence>
<evidence type="ECO:0000313" key="1">
    <source>
        <dbReference type="EMBL" id="CAF1235384.1"/>
    </source>
</evidence>
<protein>
    <submittedName>
        <fullName evidence="2">Uncharacterized protein</fullName>
    </submittedName>
</protein>
<dbReference type="AlphaFoldDB" id="A0A8S2PAW8"/>